<protein>
    <submittedName>
        <fullName evidence="2">TniB family NTP-binding protein</fullName>
    </submittedName>
</protein>
<dbReference type="InterPro" id="IPR027417">
    <property type="entry name" value="P-loop_NTPase"/>
</dbReference>
<dbReference type="Proteomes" id="UP001228044">
    <property type="component" value="Unassembled WGS sequence"/>
</dbReference>
<sequence length="339" mass="37628">MEARYVIENTLVPHTAFEGAMKRIKQCLAHGKMSPEPTCLALVGESGTGKSRALEETESLMPRSRNAEGAIVPILRVRAPARPTVKGVAGLLLQELGDPKSEVGTEISRTKRLFDKLNDCGTQIIMLDEFQHFFDKGTRKIFHDAADWLKILVDQTKVALVVSGLESCLPVIRTNEQLSRRFTAPVFMRRFNWLVESERAEFIGILEAFNASISEHFRVPELNSEEMAFRFWCASGGLIGYLTKHLRQAVWDVCDAEESDITFEHLGAAYDDAIWSAHGTEETVSPFSRSFVVDATQENILAALKVGTREVDQDPAPRSRRRAASAGPSVSHALKSRGA</sequence>
<dbReference type="EMBL" id="JAUHHC010000005">
    <property type="protein sequence ID" value="MDN3922554.1"/>
    <property type="molecule type" value="Genomic_DNA"/>
</dbReference>
<accession>A0ABT8DW87</accession>
<dbReference type="Gene3D" id="3.40.50.300">
    <property type="entry name" value="P-loop containing nucleotide triphosphate hydrolases"/>
    <property type="match status" value="1"/>
</dbReference>
<evidence type="ECO:0000313" key="3">
    <source>
        <dbReference type="Proteomes" id="UP001228044"/>
    </source>
</evidence>
<name>A0ABT8DW87_9BURK</name>
<evidence type="ECO:0000256" key="1">
    <source>
        <dbReference type="SAM" id="MobiDB-lite"/>
    </source>
</evidence>
<gene>
    <name evidence="2" type="ORF">QWJ38_19865</name>
</gene>
<feature type="region of interest" description="Disordered" evidence="1">
    <location>
        <begin position="310"/>
        <end position="339"/>
    </location>
</feature>
<dbReference type="Pfam" id="PF05621">
    <property type="entry name" value="TniB"/>
    <property type="match status" value="1"/>
</dbReference>
<dbReference type="RefSeq" id="WP_290360853.1">
    <property type="nucleotide sequence ID" value="NZ_JAUHHC010000005.1"/>
</dbReference>
<reference evidence="2 3" key="1">
    <citation type="submission" date="2023-06" db="EMBL/GenBank/DDBJ databases">
        <title>Pelomonas sp. PFR6 16S ribosomal RNA gene Genome sequencing and assembly.</title>
        <authorList>
            <person name="Woo H."/>
        </authorList>
    </citation>
    <scope>NUCLEOTIDE SEQUENCE [LARGE SCALE GENOMIC DNA]</scope>
    <source>
        <strain evidence="2 3">PFR6</strain>
    </source>
</reference>
<comment type="caution">
    <text evidence="2">The sequence shown here is derived from an EMBL/GenBank/DDBJ whole genome shotgun (WGS) entry which is preliminary data.</text>
</comment>
<dbReference type="SUPFAM" id="SSF52540">
    <property type="entry name" value="P-loop containing nucleoside triphosphate hydrolases"/>
    <property type="match status" value="1"/>
</dbReference>
<proteinExistence type="predicted"/>
<evidence type="ECO:0000313" key="2">
    <source>
        <dbReference type="EMBL" id="MDN3922554.1"/>
    </source>
</evidence>
<dbReference type="InterPro" id="IPR008868">
    <property type="entry name" value="TniB"/>
</dbReference>
<organism evidence="2 3">
    <name type="scientific">Roseateles violae</name>
    <dbReference type="NCBI Taxonomy" id="3058042"/>
    <lineage>
        <taxon>Bacteria</taxon>
        <taxon>Pseudomonadati</taxon>
        <taxon>Pseudomonadota</taxon>
        <taxon>Betaproteobacteria</taxon>
        <taxon>Burkholderiales</taxon>
        <taxon>Sphaerotilaceae</taxon>
        <taxon>Roseateles</taxon>
    </lineage>
</organism>
<keyword evidence="3" id="KW-1185">Reference proteome</keyword>